<dbReference type="Proteomes" id="UP000250369">
    <property type="component" value="Unassembled WGS sequence"/>
</dbReference>
<dbReference type="PROSITE" id="PS50943">
    <property type="entry name" value="HTH_CROC1"/>
    <property type="match status" value="1"/>
</dbReference>
<gene>
    <name evidence="3" type="ORF">DQG23_25755</name>
</gene>
<evidence type="ECO:0000313" key="3">
    <source>
        <dbReference type="EMBL" id="RAV17821.1"/>
    </source>
</evidence>
<name>A0A329MCW9_9BACL</name>
<dbReference type="SUPFAM" id="SSF47413">
    <property type="entry name" value="lambda repressor-like DNA-binding domains"/>
    <property type="match status" value="1"/>
</dbReference>
<evidence type="ECO:0000313" key="4">
    <source>
        <dbReference type="Proteomes" id="UP000250369"/>
    </source>
</evidence>
<protein>
    <submittedName>
        <fullName evidence="3">Transcriptional regulator</fullName>
    </submittedName>
</protein>
<dbReference type="InterPro" id="IPR010982">
    <property type="entry name" value="Lambda_DNA-bd_dom_sf"/>
</dbReference>
<evidence type="ECO:0000256" key="1">
    <source>
        <dbReference type="ARBA" id="ARBA00023125"/>
    </source>
</evidence>
<reference evidence="3 4" key="1">
    <citation type="journal article" date="2009" name="Int. J. Syst. Evol. Microbiol.">
        <title>Paenibacillus contaminans sp. nov., isolated from a contaminated laboratory plate.</title>
        <authorList>
            <person name="Chou J.H."/>
            <person name="Lee J.H."/>
            <person name="Lin M.C."/>
            <person name="Chang P.S."/>
            <person name="Arun A.B."/>
            <person name="Young C.C."/>
            <person name="Chen W.M."/>
        </authorList>
    </citation>
    <scope>NUCLEOTIDE SEQUENCE [LARGE SCALE GENOMIC DNA]</scope>
    <source>
        <strain evidence="3 4">CKOBP-6</strain>
    </source>
</reference>
<accession>A0A329MCW9</accession>
<feature type="domain" description="HTH cro/C1-type" evidence="2">
    <location>
        <begin position="39"/>
        <end position="93"/>
    </location>
</feature>
<keyword evidence="4" id="KW-1185">Reference proteome</keyword>
<dbReference type="GO" id="GO:0005829">
    <property type="term" value="C:cytosol"/>
    <property type="evidence" value="ECO:0007669"/>
    <property type="project" value="TreeGrafter"/>
</dbReference>
<proteinExistence type="predicted"/>
<dbReference type="InterPro" id="IPR001387">
    <property type="entry name" value="Cro/C1-type_HTH"/>
</dbReference>
<sequence length="145" mass="16784">MYFNINKRYCAVQLLIGFTYSGNGVIPLSEFITLLGNRIRQLRKEKGLTQAELGEKMQISQGYIGEIERGLVNVSMETLDKIVKALGITLYELFDFRDIDIDEQHLEKETIIEVHKKMLLERSLSEVKMIHNITKEIVHTIDNNK</sequence>
<comment type="caution">
    <text evidence="3">The sequence shown here is derived from an EMBL/GenBank/DDBJ whole genome shotgun (WGS) entry which is preliminary data.</text>
</comment>
<dbReference type="CDD" id="cd00093">
    <property type="entry name" value="HTH_XRE"/>
    <property type="match status" value="1"/>
</dbReference>
<dbReference type="InterPro" id="IPR050807">
    <property type="entry name" value="TransReg_Diox_bact_type"/>
</dbReference>
<keyword evidence="1" id="KW-0238">DNA-binding</keyword>
<dbReference type="PANTHER" id="PTHR46797:SF1">
    <property type="entry name" value="METHYLPHOSPHONATE SYNTHASE"/>
    <property type="match status" value="1"/>
</dbReference>
<dbReference type="SMART" id="SM00530">
    <property type="entry name" value="HTH_XRE"/>
    <property type="match status" value="1"/>
</dbReference>
<dbReference type="PANTHER" id="PTHR46797">
    <property type="entry name" value="HTH-TYPE TRANSCRIPTIONAL REGULATOR"/>
    <property type="match status" value="1"/>
</dbReference>
<organism evidence="3 4">
    <name type="scientific">Paenibacillus contaminans</name>
    <dbReference type="NCBI Taxonomy" id="450362"/>
    <lineage>
        <taxon>Bacteria</taxon>
        <taxon>Bacillati</taxon>
        <taxon>Bacillota</taxon>
        <taxon>Bacilli</taxon>
        <taxon>Bacillales</taxon>
        <taxon>Paenibacillaceae</taxon>
        <taxon>Paenibacillus</taxon>
    </lineage>
</organism>
<dbReference type="EMBL" id="QMFB01000017">
    <property type="protein sequence ID" value="RAV17821.1"/>
    <property type="molecule type" value="Genomic_DNA"/>
</dbReference>
<dbReference type="Pfam" id="PF01381">
    <property type="entry name" value="HTH_3"/>
    <property type="match status" value="1"/>
</dbReference>
<dbReference type="GO" id="GO:0003677">
    <property type="term" value="F:DNA binding"/>
    <property type="evidence" value="ECO:0007669"/>
    <property type="project" value="UniProtKB-KW"/>
</dbReference>
<dbReference type="GO" id="GO:0003700">
    <property type="term" value="F:DNA-binding transcription factor activity"/>
    <property type="evidence" value="ECO:0007669"/>
    <property type="project" value="TreeGrafter"/>
</dbReference>
<dbReference type="AlphaFoldDB" id="A0A329MCW9"/>
<evidence type="ECO:0000259" key="2">
    <source>
        <dbReference type="PROSITE" id="PS50943"/>
    </source>
</evidence>
<dbReference type="Gene3D" id="1.10.260.40">
    <property type="entry name" value="lambda repressor-like DNA-binding domains"/>
    <property type="match status" value="1"/>
</dbReference>